<dbReference type="InterPro" id="IPR003599">
    <property type="entry name" value="Ig_sub"/>
</dbReference>
<dbReference type="PROSITE" id="PS50835">
    <property type="entry name" value="IG_LIKE"/>
    <property type="match status" value="1"/>
</dbReference>
<evidence type="ECO:0000313" key="8">
    <source>
        <dbReference type="EMBL" id="KAG9462009.1"/>
    </source>
</evidence>
<keyword evidence="9" id="KW-1185">Reference proteome</keyword>
<keyword evidence="6" id="KW-0393">Immunoglobulin domain</keyword>
<dbReference type="PANTHER" id="PTHR19256">
    <property type="entry name" value="T-CELL RECEPTOR GAMMA CHAIN"/>
    <property type="match status" value="1"/>
</dbReference>
<comment type="caution">
    <text evidence="8">The sequence shown here is derived from an EMBL/GenBank/DDBJ whole genome shotgun (WGS) entry which is preliminary data.</text>
</comment>
<dbReference type="OrthoDB" id="8924181at2759"/>
<protein>
    <recommendedName>
        <fullName evidence="7">Ig-like domain-containing protein</fullName>
    </recommendedName>
</protein>
<dbReference type="PANTHER" id="PTHR19256:SF65">
    <property type="entry name" value="T CELL RECEPTOR GAMMA CONSTANT 1-RELATED"/>
    <property type="match status" value="1"/>
</dbReference>
<keyword evidence="4" id="KW-0472">Membrane</keyword>
<keyword evidence="3" id="KW-1133">Transmembrane helix</keyword>
<dbReference type="Proteomes" id="UP000770717">
    <property type="component" value="Unassembled WGS sequence"/>
</dbReference>
<dbReference type="InterPro" id="IPR013106">
    <property type="entry name" value="Ig_V-set"/>
</dbReference>
<evidence type="ECO:0000256" key="1">
    <source>
        <dbReference type="ARBA" id="ARBA00004370"/>
    </source>
</evidence>
<dbReference type="InterPro" id="IPR013783">
    <property type="entry name" value="Ig-like_fold"/>
</dbReference>
<dbReference type="SMART" id="SM00409">
    <property type="entry name" value="IG"/>
    <property type="match status" value="1"/>
</dbReference>
<organism evidence="8 9">
    <name type="scientific">Eleutherodactylus coqui</name>
    <name type="common">Puerto Rican coqui</name>
    <dbReference type="NCBI Taxonomy" id="57060"/>
    <lineage>
        <taxon>Eukaryota</taxon>
        <taxon>Metazoa</taxon>
        <taxon>Chordata</taxon>
        <taxon>Craniata</taxon>
        <taxon>Vertebrata</taxon>
        <taxon>Euteleostomi</taxon>
        <taxon>Amphibia</taxon>
        <taxon>Batrachia</taxon>
        <taxon>Anura</taxon>
        <taxon>Neobatrachia</taxon>
        <taxon>Hyloidea</taxon>
        <taxon>Eleutherodactylidae</taxon>
        <taxon>Eleutherodactylinae</taxon>
        <taxon>Eleutherodactylus</taxon>
        <taxon>Eleutherodactylus</taxon>
    </lineage>
</organism>
<dbReference type="Pfam" id="PF07686">
    <property type="entry name" value="V-set"/>
    <property type="match status" value="1"/>
</dbReference>
<dbReference type="EMBL" id="WNTK01014421">
    <property type="protein sequence ID" value="KAG9462009.1"/>
    <property type="molecule type" value="Genomic_DNA"/>
</dbReference>
<dbReference type="InterPro" id="IPR007110">
    <property type="entry name" value="Ig-like_dom"/>
</dbReference>
<evidence type="ECO:0000256" key="5">
    <source>
        <dbReference type="ARBA" id="ARBA00023170"/>
    </source>
</evidence>
<dbReference type="InterPro" id="IPR051117">
    <property type="entry name" value="TRG_var/const_region"/>
</dbReference>
<name>A0A8J6E6I1_ELECQ</name>
<dbReference type="SUPFAM" id="SSF48726">
    <property type="entry name" value="Immunoglobulin"/>
    <property type="match status" value="1"/>
</dbReference>
<dbReference type="AlphaFoldDB" id="A0A8J6E6I1"/>
<dbReference type="Gene3D" id="2.60.40.10">
    <property type="entry name" value="Immunoglobulins"/>
    <property type="match status" value="1"/>
</dbReference>
<feature type="non-terminal residue" evidence="8">
    <location>
        <position position="117"/>
    </location>
</feature>
<evidence type="ECO:0000256" key="6">
    <source>
        <dbReference type="ARBA" id="ARBA00023319"/>
    </source>
</evidence>
<reference evidence="8" key="1">
    <citation type="thesis" date="2020" institute="ProQuest LLC" country="789 East Eisenhower Parkway, Ann Arbor, MI, USA">
        <title>Comparative Genomics and Chromosome Evolution.</title>
        <authorList>
            <person name="Mudd A.B."/>
        </authorList>
    </citation>
    <scope>NUCLEOTIDE SEQUENCE</scope>
    <source>
        <strain evidence="8">HN-11 Male</strain>
        <tissue evidence="8">Kidney and liver</tissue>
    </source>
</reference>
<keyword evidence="2" id="KW-0812">Transmembrane</keyword>
<dbReference type="SMART" id="SM00406">
    <property type="entry name" value="IGv"/>
    <property type="match status" value="1"/>
</dbReference>
<keyword evidence="5" id="KW-0675">Receptor</keyword>
<evidence type="ECO:0000256" key="3">
    <source>
        <dbReference type="ARBA" id="ARBA00022989"/>
    </source>
</evidence>
<accession>A0A8J6E6I1</accession>
<dbReference type="InterPro" id="IPR036179">
    <property type="entry name" value="Ig-like_dom_sf"/>
</dbReference>
<evidence type="ECO:0000256" key="4">
    <source>
        <dbReference type="ARBA" id="ARBA00023136"/>
    </source>
</evidence>
<evidence type="ECO:0000313" key="9">
    <source>
        <dbReference type="Proteomes" id="UP000770717"/>
    </source>
</evidence>
<sequence length="117" mass="13507">MYPDAQAVSIEQDQPSLVKRLGEASTARIPCQINDRSSAYIHWYVQKPNQVIKRILYFQGENKPTYEAEFSNEKYQIRASNNKNTLTIHNLKGDDSGIYYCANWDRSAPHTDIKPQN</sequence>
<gene>
    <name evidence="8" type="ORF">GDO78_015145</name>
</gene>
<comment type="subcellular location">
    <subcellularLocation>
        <location evidence="1">Membrane</location>
    </subcellularLocation>
</comment>
<dbReference type="GO" id="GO:0016020">
    <property type="term" value="C:membrane"/>
    <property type="evidence" value="ECO:0007669"/>
    <property type="project" value="UniProtKB-SubCell"/>
</dbReference>
<evidence type="ECO:0000259" key="7">
    <source>
        <dbReference type="PROSITE" id="PS50835"/>
    </source>
</evidence>
<evidence type="ECO:0000256" key="2">
    <source>
        <dbReference type="ARBA" id="ARBA00022692"/>
    </source>
</evidence>
<feature type="domain" description="Ig-like" evidence="7">
    <location>
        <begin position="3"/>
        <end position="101"/>
    </location>
</feature>
<proteinExistence type="predicted"/>